<dbReference type="InterPro" id="IPR036390">
    <property type="entry name" value="WH_DNA-bd_sf"/>
</dbReference>
<dbReference type="GO" id="GO:0008757">
    <property type="term" value="F:S-adenosylmethionine-dependent methyltransferase activity"/>
    <property type="evidence" value="ECO:0007669"/>
    <property type="project" value="UniProtKB-ARBA"/>
</dbReference>
<sequence length="177" mass="20169">MSNCPSRIHLNKREMELQHDEQSLDLLSSEAHIWNHIYSFINSMSLKCAIQLQIPDIINRHGAPMLLSELVEALSIKNEKTQYVFRLMGMLVHSGFFVKQSISTTEDNDDEETKGYLLAPASRYLLTEEPLSSRSLVLAMLDPILMDPWQSLLGFSMKSRSLNSSSTNQWPMIQGLL</sequence>
<keyword evidence="3" id="KW-0949">S-adenosyl-L-methionine</keyword>
<dbReference type="AlphaFoldDB" id="A0AAU9MAR2"/>
<dbReference type="GO" id="GO:0046983">
    <property type="term" value="F:protein dimerization activity"/>
    <property type="evidence" value="ECO:0007669"/>
    <property type="project" value="InterPro"/>
</dbReference>
<dbReference type="PANTHER" id="PTHR11746">
    <property type="entry name" value="O-METHYLTRANSFERASE"/>
    <property type="match status" value="1"/>
</dbReference>
<dbReference type="EMBL" id="CAKMRJ010001112">
    <property type="protein sequence ID" value="CAH1423820.1"/>
    <property type="molecule type" value="Genomic_DNA"/>
</dbReference>
<evidence type="ECO:0000313" key="5">
    <source>
        <dbReference type="EMBL" id="CAH1423820.1"/>
    </source>
</evidence>
<reference evidence="5 6" key="1">
    <citation type="submission" date="2022-01" db="EMBL/GenBank/DDBJ databases">
        <authorList>
            <person name="Xiong W."/>
            <person name="Schranz E."/>
        </authorList>
    </citation>
    <scope>NUCLEOTIDE SEQUENCE [LARGE SCALE GENOMIC DNA]</scope>
</reference>
<proteinExistence type="predicted"/>
<dbReference type="InterPro" id="IPR016461">
    <property type="entry name" value="COMT-like"/>
</dbReference>
<dbReference type="Proteomes" id="UP001157418">
    <property type="component" value="Unassembled WGS sequence"/>
</dbReference>
<dbReference type="PROSITE" id="PS51683">
    <property type="entry name" value="SAM_OMT_II"/>
    <property type="match status" value="1"/>
</dbReference>
<dbReference type="SUPFAM" id="SSF46785">
    <property type="entry name" value="Winged helix' DNA-binding domain"/>
    <property type="match status" value="1"/>
</dbReference>
<evidence type="ECO:0000259" key="4">
    <source>
        <dbReference type="Pfam" id="PF08100"/>
    </source>
</evidence>
<feature type="domain" description="O-methyltransferase dimerisation" evidence="4">
    <location>
        <begin position="34"/>
        <end position="127"/>
    </location>
</feature>
<accession>A0AAU9MAR2</accession>
<dbReference type="Pfam" id="PF08100">
    <property type="entry name" value="Dimerisation"/>
    <property type="match status" value="1"/>
</dbReference>
<evidence type="ECO:0000256" key="1">
    <source>
        <dbReference type="ARBA" id="ARBA00022603"/>
    </source>
</evidence>
<evidence type="ECO:0000256" key="2">
    <source>
        <dbReference type="ARBA" id="ARBA00022679"/>
    </source>
</evidence>
<dbReference type="InterPro" id="IPR036388">
    <property type="entry name" value="WH-like_DNA-bd_sf"/>
</dbReference>
<keyword evidence="1" id="KW-0489">Methyltransferase</keyword>
<keyword evidence="2" id="KW-0808">Transferase</keyword>
<organism evidence="5 6">
    <name type="scientific">Lactuca virosa</name>
    <dbReference type="NCBI Taxonomy" id="75947"/>
    <lineage>
        <taxon>Eukaryota</taxon>
        <taxon>Viridiplantae</taxon>
        <taxon>Streptophyta</taxon>
        <taxon>Embryophyta</taxon>
        <taxon>Tracheophyta</taxon>
        <taxon>Spermatophyta</taxon>
        <taxon>Magnoliopsida</taxon>
        <taxon>eudicotyledons</taxon>
        <taxon>Gunneridae</taxon>
        <taxon>Pentapetalae</taxon>
        <taxon>asterids</taxon>
        <taxon>campanulids</taxon>
        <taxon>Asterales</taxon>
        <taxon>Asteraceae</taxon>
        <taxon>Cichorioideae</taxon>
        <taxon>Cichorieae</taxon>
        <taxon>Lactucinae</taxon>
        <taxon>Lactuca</taxon>
    </lineage>
</organism>
<dbReference type="FunFam" id="1.10.10.10:FF:000213">
    <property type="entry name" value="Coniferyl alcohol 9-O-methyltransferase"/>
    <property type="match status" value="1"/>
</dbReference>
<keyword evidence="6" id="KW-1185">Reference proteome</keyword>
<dbReference type="GO" id="GO:0032259">
    <property type="term" value="P:methylation"/>
    <property type="evidence" value="ECO:0007669"/>
    <property type="project" value="UniProtKB-KW"/>
</dbReference>
<evidence type="ECO:0000256" key="3">
    <source>
        <dbReference type="ARBA" id="ARBA00022691"/>
    </source>
</evidence>
<protein>
    <recommendedName>
        <fullName evidence="4">O-methyltransferase dimerisation domain-containing protein</fullName>
    </recommendedName>
</protein>
<name>A0AAU9MAR2_9ASTR</name>
<gene>
    <name evidence="5" type="ORF">LVIROSA_LOCUS11080</name>
</gene>
<evidence type="ECO:0000313" key="6">
    <source>
        <dbReference type="Proteomes" id="UP001157418"/>
    </source>
</evidence>
<dbReference type="InterPro" id="IPR012967">
    <property type="entry name" value="COMT_dimerisation"/>
</dbReference>
<dbReference type="Gene3D" id="1.10.10.10">
    <property type="entry name" value="Winged helix-like DNA-binding domain superfamily/Winged helix DNA-binding domain"/>
    <property type="match status" value="1"/>
</dbReference>
<comment type="caution">
    <text evidence="5">The sequence shown here is derived from an EMBL/GenBank/DDBJ whole genome shotgun (WGS) entry which is preliminary data.</text>
</comment>